<dbReference type="GO" id="GO:0005634">
    <property type="term" value="C:nucleus"/>
    <property type="evidence" value="ECO:0007669"/>
    <property type="project" value="UniProtKB-SubCell"/>
</dbReference>
<evidence type="ECO:0000256" key="6">
    <source>
        <dbReference type="SAM" id="Phobius"/>
    </source>
</evidence>
<keyword evidence="3" id="KW-0805">Transcription regulation</keyword>
<evidence type="ECO:0000256" key="2">
    <source>
        <dbReference type="ARBA" id="ARBA00005330"/>
    </source>
</evidence>
<comment type="similarity">
    <text evidence="2">Belongs to the NGG1 family.</text>
</comment>
<evidence type="ECO:0000256" key="3">
    <source>
        <dbReference type="ARBA" id="ARBA00023015"/>
    </source>
</evidence>
<dbReference type="Pfam" id="PF10198">
    <property type="entry name" value="Ada3"/>
    <property type="match status" value="1"/>
</dbReference>
<keyword evidence="5" id="KW-0539">Nucleus</keyword>
<keyword evidence="6" id="KW-0472">Membrane</keyword>
<proteinExistence type="inferred from homology"/>
<dbReference type="Proteomes" id="UP000268162">
    <property type="component" value="Unassembled WGS sequence"/>
</dbReference>
<feature type="transmembrane region" description="Helical" evidence="6">
    <location>
        <begin position="340"/>
        <end position="358"/>
    </location>
</feature>
<evidence type="ECO:0000256" key="1">
    <source>
        <dbReference type="ARBA" id="ARBA00004123"/>
    </source>
</evidence>
<feature type="non-terminal residue" evidence="7">
    <location>
        <position position="1"/>
    </location>
</feature>
<dbReference type="EMBL" id="ML002613">
    <property type="protein sequence ID" value="RKP36676.1"/>
    <property type="molecule type" value="Genomic_DNA"/>
</dbReference>
<dbReference type="GO" id="GO:0016740">
    <property type="term" value="F:transferase activity"/>
    <property type="evidence" value="ECO:0007669"/>
    <property type="project" value="UniProtKB-KW"/>
</dbReference>
<dbReference type="GO" id="GO:0000124">
    <property type="term" value="C:SAGA complex"/>
    <property type="evidence" value="ECO:0007669"/>
    <property type="project" value="TreeGrafter"/>
</dbReference>
<sequence length="364" mass="40604">DEDFSRVKVTSEVPITTFWTSVEPYFRPLTDNDLLFLQEEADNVTPYLTPHLGRHYTQVWAEEDQKLFPNDRPPVPPEGKPIHDFLNEHLVDDEVGCGPLTDRIVNALIQDKIIEPPEDYPDDDGADPDLGSVKSESGLGLFSGGAVEIAGLEERLARELRYIGLLGDTDVDWAAREDDEVSAVLRHAQRQLREQAEINHQRKARLLDVVRDHLAYQEYRQIVDELDKQVEQSYLKRNRHVKTKRKKILPTRSALSDLATSGLERRRRIMDSIGCIFPDEKYLPPTTSIYEGIAGGGGGPADVLGAFGGGFADFAFSVNGYGPALVTVGSPRGKLATGPMFLVFEGGLVFFYIFGLASKFPFIN</sequence>
<comment type="subcellular location">
    <subcellularLocation>
        <location evidence="1">Nucleus</location>
    </subcellularLocation>
</comment>
<keyword evidence="6" id="KW-1133">Transmembrane helix</keyword>
<evidence type="ECO:0000313" key="7">
    <source>
        <dbReference type="EMBL" id="RKP36676.1"/>
    </source>
</evidence>
<dbReference type="GO" id="GO:0003713">
    <property type="term" value="F:transcription coactivator activity"/>
    <property type="evidence" value="ECO:0007669"/>
    <property type="project" value="TreeGrafter"/>
</dbReference>
<dbReference type="PANTHER" id="PTHR13556">
    <property type="entry name" value="TRANSCRIPTIONAL ADAPTER 3-RELATED"/>
    <property type="match status" value="1"/>
</dbReference>
<protein>
    <submittedName>
        <fullName evidence="7">Histone acetyltransferases subunit 3-domain-containing protein</fullName>
    </submittedName>
</protein>
<reference evidence="8" key="1">
    <citation type="journal article" date="2018" name="Nat. Microbiol.">
        <title>Leveraging single-cell genomics to expand the fungal tree of life.</title>
        <authorList>
            <person name="Ahrendt S.R."/>
            <person name="Quandt C.A."/>
            <person name="Ciobanu D."/>
            <person name="Clum A."/>
            <person name="Salamov A."/>
            <person name="Andreopoulos B."/>
            <person name="Cheng J.F."/>
            <person name="Woyke T."/>
            <person name="Pelin A."/>
            <person name="Henrissat B."/>
            <person name="Reynolds N.K."/>
            <person name="Benny G.L."/>
            <person name="Smith M.E."/>
            <person name="James T.Y."/>
            <person name="Grigoriev I.V."/>
        </authorList>
    </citation>
    <scope>NUCLEOTIDE SEQUENCE [LARGE SCALE GENOMIC DNA]</scope>
    <source>
        <strain evidence="8">RSA 468</strain>
    </source>
</reference>
<organism evidence="7 8">
    <name type="scientific">Dimargaris cristalligena</name>
    <dbReference type="NCBI Taxonomy" id="215637"/>
    <lineage>
        <taxon>Eukaryota</taxon>
        <taxon>Fungi</taxon>
        <taxon>Fungi incertae sedis</taxon>
        <taxon>Zoopagomycota</taxon>
        <taxon>Kickxellomycotina</taxon>
        <taxon>Dimargaritomycetes</taxon>
        <taxon>Dimargaritales</taxon>
        <taxon>Dimargaritaceae</taxon>
        <taxon>Dimargaris</taxon>
    </lineage>
</organism>
<dbReference type="GO" id="GO:0006357">
    <property type="term" value="P:regulation of transcription by RNA polymerase II"/>
    <property type="evidence" value="ECO:0007669"/>
    <property type="project" value="TreeGrafter"/>
</dbReference>
<evidence type="ECO:0000313" key="8">
    <source>
        <dbReference type="Proteomes" id="UP000268162"/>
    </source>
</evidence>
<dbReference type="AlphaFoldDB" id="A0A4P9ZSW8"/>
<keyword evidence="4" id="KW-0804">Transcription</keyword>
<evidence type="ECO:0000256" key="5">
    <source>
        <dbReference type="ARBA" id="ARBA00023242"/>
    </source>
</evidence>
<dbReference type="STRING" id="215637.A0A4P9ZSW8"/>
<evidence type="ECO:0000256" key="4">
    <source>
        <dbReference type="ARBA" id="ARBA00023163"/>
    </source>
</evidence>
<dbReference type="PANTHER" id="PTHR13556:SF2">
    <property type="entry name" value="TRANSCRIPTIONAL ADAPTER 3"/>
    <property type="match status" value="1"/>
</dbReference>
<dbReference type="InterPro" id="IPR019340">
    <property type="entry name" value="Histone_AcTrfase_su3"/>
</dbReference>
<keyword evidence="6" id="KW-0812">Transmembrane</keyword>
<accession>A0A4P9ZSW8</accession>
<keyword evidence="7" id="KW-0808">Transferase</keyword>
<name>A0A4P9ZSW8_9FUNG</name>
<keyword evidence="8" id="KW-1185">Reference proteome</keyword>
<gene>
    <name evidence="7" type="ORF">BJ085DRAFT_20971</name>
</gene>